<comment type="caution">
    <text evidence="1">The sequence shown here is derived from an EMBL/GenBank/DDBJ whole genome shotgun (WGS) entry which is preliminary data.</text>
</comment>
<accession>S3V0G7</accession>
<keyword evidence="2" id="KW-1185">Reference proteome</keyword>
<dbReference type="AlphaFoldDB" id="S3V0G7"/>
<dbReference type="Proteomes" id="UP000014540">
    <property type="component" value="Unassembled WGS sequence"/>
</dbReference>
<dbReference type="STRING" id="1193011.LEP1GSC058_2845"/>
<proteinExistence type="predicted"/>
<reference evidence="1" key="1">
    <citation type="submission" date="2013-04" db="EMBL/GenBank/DDBJ databases">
        <authorList>
            <person name="Harkins D.M."/>
            <person name="Durkin A.S."/>
            <person name="Selengut J.D."/>
            <person name="Sanka R."/>
            <person name="DePew J."/>
            <person name="Purushe J."/>
            <person name="Ahmed A."/>
            <person name="van der Linden H."/>
            <person name="Goris M.G.A."/>
            <person name="Hartskeerl R.A."/>
            <person name="Vinetz J.M."/>
            <person name="Sutton G.G."/>
            <person name="Nelson W.C."/>
            <person name="Fouts D.E."/>
        </authorList>
    </citation>
    <scope>NUCLEOTIDE SEQUENCE [LARGE SCALE GENOMIC DNA]</scope>
    <source>
        <strain evidence="1">BUT 6</strain>
    </source>
</reference>
<dbReference type="PROSITE" id="PS51257">
    <property type="entry name" value="PROKAR_LIPOPROTEIN"/>
    <property type="match status" value="1"/>
</dbReference>
<dbReference type="EMBL" id="AKWZ02000010">
    <property type="protein sequence ID" value="EPG74079.1"/>
    <property type="molecule type" value="Genomic_DNA"/>
</dbReference>
<evidence type="ECO:0000313" key="2">
    <source>
        <dbReference type="Proteomes" id="UP000014540"/>
    </source>
</evidence>
<keyword evidence="1" id="KW-0449">Lipoprotein</keyword>
<organism evidence="1 2">
    <name type="scientific">Leptospira fainei serovar Hurstbridge str. BUT 6</name>
    <dbReference type="NCBI Taxonomy" id="1193011"/>
    <lineage>
        <taxon>Bacteria</taxon>
        <taxon>Pseudomonadati</taxon>
        <taxon>Spirochaetota</taxon>
        <taxon>Spirochaetia</taxon>
        <taxon>Leptospirales</taxon>
        <taxon>Leptospiraceae</taxon>
        <taxon>Leptospira</taxon>
    </lineage>
</organism>
<gene>
    <name evidence="1" type="ORF">LEP1GSC058_2845</name>
</gene>
<sequence>MQAPMFRNVFGILFFILVVTLSCSSGKTKDPQITFPAGTERPMEVRILYPSVYNRLVFYPVYRNGNTELRNEWKSEPLPTADEKQRLENWLRENLKAAGAVLTIPGELTASGAKITIVPLGSWILNENSGIAEFFVSTIEPNLKKNCTDRFAVRTDGDYSPEQFTKIFAKVAAARVPTLVNSCLHEIRSPERSTYEFQPDLSDFPTAYFRNLLPGGKPIVYSGTYGASIKEEAAKLPKTITYSECSQVAGSTAGTVRCIAYANFTTPPIQWSEKVKETPTESILQEIRR</sequence>
<protein>
    <submittedName>
        <fullName evidence="1">Lipoprotein</fullName>
    </submittedName>
</protein>
<name>S3V0G7_9LEPT</name>
<evidence type="ECO:0000313" key="1">
    <source>
        <dbReference type="EMBL" id="EPG74079.1"/>
    </source>
</evidence>